<accession>A0AA88A7K8</accession>
<organism evidence="1 2">
    <name type="scientific">Ficus carica</name>
    <name type="common">Common fig</name>
    <dbReference type="NCBI Taxonomy" id="3494"/>
    <lineage>
        <taxon>Eukaryota</taxon>
        <taxon>Viridiplantae</taxon>
        <taxon>Streptophyta</taxon>
        <taxon>Embryophyta</taxon>
        <taxon>Tracheophyta</taxon>
        <taxon>Spermatophyta</taxon>
        <taxon>Magnoliopsida</taxon>
        <taxon>eudicotyledons</taxon>
        <taxon>Gunneridae</taxon>
        <taxon>Pentapetalae</taxon>
        <taxon>rosids</taxon>
        <taxon>fabids</taxon>
        <taxon>Rosales</taxon>
        <taxon>Moraceae</taxon>
        <taxon>Ficeae</taxon>
        <taxon>Ficus</taxon>
    </lineage>
</organism>
<comment type="caution">
    <text evidence="1">The sequence shown here is derived from an EMBL/GenBank/DDBJ whole genome shotgun (WGS) entry which is preliminary data.</text>
</comment>
<gene>
    <name evidence="1" type="ORF">TIFTF001_016348</name>
</gene>
<protein>
    <submittedName>
        <fullName evidence="1">Uncharacterized protein</fullName>
    </submittedName>
</protein>
<reference evidence="1" key="1">
    <citation type="submission" date="2023-07" db="EMBL/GenBank/DDBJ databases">
        <title>draft genome sequence of fig (Ficus carica).</title>
        <authorList>
            <person name="Takahashi T."/>
            <person name="Nishimura K."/>
        </authorList>
    </citation>
    <scope>NUCLEOTIDE SEQUENCE</scope>
</reference>
<dbReference type="AlphaFoldDB" id="A0AA88A7K8"/>
<dbReference type="EMBL" id="BTGU01000025">
    <property type="protein sequence ID" value="GMN47165.1"/>
    <property type="molecule type" value="Genomic_DNA"/>
</dbReference>
<sequence>MHDDAFDPYRWTAPRKHHLRSVPCLRWMGGLKIISYCVKASVGVYYVGGELAAVIYMIKWFGMDLDLEPSFVVEAISIKSLRTYISKADEIATLELKLGYEFSTKGML</sequence>
<name>A0AA88A7K8_FICCA</name>
<proteinExistence type="predicted"/>
<dbReference type="Proteomes" id="UP001187192">
    <property type="component" value="Unassembled WGS sequence"/>
</dbReference>
<keyword evidence="2" id="KW-1185">Reference proteome</keyword>
<evidence type="ECO:0000313" key="2">
    <source>
        <dbReference type="Proteomes" id="UP001187192"/>
    </source>
</evidence>
<evidence type="ECO:0000313" key="1">
    <source>
        <dbReference type="EMBL" id="GMN47165.1"/>
    </source>
</evidence>